<feature type="transmembrane region" description="Helical" evidence="8">
    <location>
        <begin position="50"/>
        <end position="70"/>
    </location>
</feature>
<feature type="region of interest" description="Disordered" evidence="7">
    <location>
        <begin position="681"/>
        <end position="800"/>
    </location>
</feature>
<keyword evidence="10" id="KW-1185">Reference proteome</keyword>
<evidence type="ECO:0000256" key="3">
    <source>
        <dbReference type="ARBA" id="ARBA00022676"/>
    </source>
</evidence>
<feature type="transmembrane region" description="Helical" evidence="8">
    <location>
        <begin position="91"/>
        <end position="111"/>
    </location>
</feature>
<dbReference type="InterPro" id="IPR029044">
    <property type="entry name" value="Nucleotide-diphossugar_trans"/>
</dbReference>
<dbReference type="OMA" id="NCIHVFL"/>
<dbReference type="AlphaFoldDB" id="A0A0L0H354"/>
<accession>A0A0L0H354</accession>
<dbReference type="GeneID" id="27691803"/>
<dbReference type="GO" id="GO:0006031">
    <property type="term" value="P:chitin biosynthetic process"/>
    <property type="evidence" value="ECO:0007669"/>
    <property type="project" value="TreeGrafter"/>
</dbReference>
<organism evidence="9 10">
    <name type="scientific">Spizellomyces punctatus (strain DAOM BR117)</name>
    <dbReference type="NCBI Taxonomy" id="645134"/>
    <lineage>
        <taxon>Eukaryota</taxon>
        <taxon>Fungi</taxon>
        <taxon>Fungi incertae sedis</taxon>
        <taxon>Chytridiomycota</taxon>
        <taxon>Chytridiomycota incertae sedis</taxon>
        <taxon>Chytridiomycetes</taxon>
        <taxon>Spizellomycetales</taxon>
        <taxon>Spizellomycetaceae</taxon>
        <taxon>Spizellomyces</taxon>
    </lineage>
</organism>
<proteinExistence type="predicted"/>
<evidence type="ECO:0000256" key="1">
    <source>
        <dbReference type="ARBA" id="ARBA00004141"/>
    </source>
</evidence>
<evidence type="ECO:0000256" key="2">
    <source>
        <dbReference type="ARBA" id="ARBA00012543"/>
    </source>
</evidence>
<feature type="transmembrane region" description="Helical" evidence="8">
    <location>
        <begin position="147"/>
        <end position="172"/>
    </location>
</feature>
<keyword evidence="4 8" id="KW-0812">Transmembrane</keyword>
<evidence type="ECO:0000313" key="9">
    <source>
        <dbReference type="EMBL" id="KNC95895.1"/>
    </source>
</evidence>
<feature type="transmembrane region" description="Helical" evidence="8">
    <location>
        <begin position="586"/>
        <end position="609"/>
    </location>
</feature>
<feature type="transmembrane region" description="Helical" evidence="8">
    <location>
        <begin position="556"/>
        <end position="580"/>
    </location>
</feature>
<dbReference type="PANTHER" id="PTHR22914">
    <property type="entry name" value="CHITIN SYNTHASE"/>
    <property type="match status" value="1"/>
</dbReference>
<dbReference type="GO" id="GO:0030428">
    <property type="term" value="C:cell septum"/>
    <property type="evidence" value="ECO:0007669"/>
    <property type="project" value="TreeGrafter"/>
</dbReference>
<keyword evidence="3" id="KW-0808">Transferase</keyword>
<keyword evidence="5 8" id="KW-1133">Transmembrane helix</keyword>
<dbReference type="RefSeq" id="XP_016603935.1">
    <property type="nucleotide sequence ID" value="XM_016756804.1"/>
</dbReference>
<dbReference type="GO" id="GO:0016020">
    <property type="term" value="C:membrane"/>
    <property type="evidence" value="ECO:0007669"/>
    <property type="project" value="UniProtKB-SubCell"/>
</dbReference>
<dbReference type="InterPro" id="IPR004835">
    <property type="entry name" value="Chitin_synth"/>
</dbReference>
<feature type="transmembrane region" description="Helical" evidence="8">
    <location>
        <begin position="616"/>
        <end position="636"/>
    </location>
</feature>
<dbReference type="PANTHER" id="PTHR22914:SF41">
    <property type="entry name" value="CHITIN SYNTHASE 7"/>
    <property type="match status" value="1"/>
</dbReference>
<comment type="subcellular location">
    <subcellularLocation>
        <location evidence="1">Membrane</location>
        <topology evidence="1">Multi-pass membrane protein</topology>
    </subcellularLocation>
</comment>
<keyword evidence="6 8" id="KW-0472">Membrane</keyword>
<evidence type="ECO:0000256" key="6">
    <source>
        <dbReference type="ARBA" id="ARBA00023136"/>
    </source>
</evidence>
<dbReference type="Pfam" id="PF03142">
    <property type="entry name" value="Chitin_synth_2"/>
    <property type="match status" value="1"/>
</dbReference>
<dbReference type="GO" id="GO:0004100">
    <property type="term" value="F:chitin synthase activity"/>
    <property type="evidence" value="ECO:0007669"/>
    <property type="project" value="UniProtKB-EC"/>
</dbReference>
<keyword evidence="3" id="KW-0328">Glycosyltransferase</keyword>
<evidence type="ECO:0000256" key="7">
    <source>
        <dbReference type="SAM" id="MobiDB-lite"/>
    </source>
</evidence>
<dbReference type="STRING" id="645134.A0A0L0H354"/>
<dbReference type="eggNOG" id="KOG2571">
    <property type="taxonomic scope" value="Eukaryota"/>
</dbReference>
<feature type="region of interest" description="Disordered" evidence="7">
    <location>
        <begin position="1"/>
        <end position="32"/>
    </location>
</feature>
<dbReference type="OrthoDB" id="370884at2759"/>
<dbReference type="VEuPathDB" id="FungiDB:SPPG_08656"/>
<feature type="compositionally biased region" description="Basic and acidic residues" evidence="7">
    <location>
        <begin position="791"/>
        <end position="800"/>
    </location>
</feature>
<gene>
    <name evidence="9" type="ORF">SPPG_08656</name>
</gene>
<dbReference type="EMBL" id="KQ257473">
    <property type="protein sequence ID" value="KNC95895.1"/>
    <property type="molecule type" value="Genomic_DNA"/>
</dbReference>
<dbReference type="InParanoid" id="A0A0L0H354"/>
<sequence length="800" mass="91066">MNVPSTQPQVPSPLARDARRDRRRRRDQDDGVPPVRRRRMVLWPESSDKWYKAWMIMTRILTFFIPDFILRRLITREDARIAWREKLAVCVLLLLITVIGLFIVLYIPVFWCPDPSIYTPEMVIAPKTRAKLEFLRSLYPQDTFCYYYSWIILVLSGLSGIVLIVIVIASAYTQFKSYPTNDSLQKGVILHVPCYSETKDVLQKTVDSVADLEYPDEKKLLFLVMDGLIVGKNQKMPTPDILLHDVLFWEGDERDPVTYPSTGVGDLRMNAAQVYSGWHETEHCSVPYIVVVKVGLNDTDISKLGNRSKRDSQLIIMKFLRSVNFWKNRRDKWSALDIELDQHFKDLGLDPLDFEYFLLTDADTYVLPDGLSRQINVMERDPTILGTTGETAVENKWESITAAAQVYEYFITHRFLKSFESLLGEILVLSGCFAVYRIKQKNPDTGQWEPRLCDDFIIAMYNGSNPYTGEPFELTMHRCNLYKIGEDRFLSTLLLRKFHRMHTEFIPKAICITSVPTSLPILLNQRRRWTNSLIHNHIEVFAYDPRSGLRGLALRFVVLVELGVCLITPVLTLQFLYLVFCAVVEAGLYLFPMVTSFVLLSVGLIITIATLHFEQLFWYIPFVLCFPIFSIVIPLWSCWRLDDFTWGTTRKTAQEADTISILSSRSSFASRSSIASAARSSRGSFSQSGPSPSSSRSSLATLNANSSKSSINSTLIGPPPSLPASPHRNKSSSSLSTDDRYPSPPATAVLRPLKSMTDLPGLVENPSPIHRTGSETDLGTLERAHMKRSRSFADKFPKEI</sequence>
<dbReference type="EC" id="2.4.1.16" evidence="2"/>
<feature type="compositionally biased region" description="Low complexity" evidence="7">
    <location>
        <begin position="681"/>
        <end position="710"/>
    </location>
</feature>
<dbReference type="GO" id="GO:0071944">
    <property type="term" value="C:cell periphery"/>
    <property type="evidence" value="ECO:0007669"/>
    <property type="project" value="TreeGrafter"/>
</dbReference>
<reference evidence="9 10" key="1">
    <citation type="submission" date="2009-08" db="EMBL/GenBank/DDBJ databases">
        <title>The Genome Sequence of Spizellomyces punctatus strain DAOM BR117.</title>
        <authorList>
            <consortium name="The Broad Institute Genome Sequencing Platform"/>
            <person name="Russ C."/>
            <person name="Cuomo C."/>
            <person name="Shea T."/>
            <person name="Young S.K."/>
            <person name="Zeng Q."/>
            <person name="Koehrsen M."/>
            <person name="Haas B."/>
            <person name="Borodovsky M."/>
            <person name="Guigo R."/>
            <person name="Alvarado L."/>
            <person name="Berlin A."/>
            <person name="Bochicchio J."/>
            <person name="Borenstein D."/>
            <person name="Chapman S."/>
            <person name="Chen Z."/>
            <person name="Engels R."/>
            <person name="Freedman E."/>
            <person name="Gellesch M."/>
            <person name="Goldberg J."/>
            <person name="Griggs A."/>
            <person name="Gujja S."/>
            <person name="Heiman D."/>
            <person name="Hepburn T."/>
            <person name="Howarth C."/>
            <person name="Jen D."/>
            <person name="Larson L."/>
            <person name="Lewis B."/>
            <person name="Mehta T."/>
            <person name="Park D."/>
            <person name="Pearson M."/>
            <person name="Roberts A."/>
            <person name="Saif S."/>
            <person name="Shenoy N."/>
            <person name="Sisk P."/>
            <person name="Stolte C."/>
            <person name="Sykes S."/>
            <person name="Thomson T."/>
            <person name="Walk T."/>
            <person name="White J."/>
            <person name="Yandava C."/>
            <person name="Burger G."/>
            <person name="Gray M.W."/>
            <person name="Holland P.W.H."/>
            <person name="King N."/>
            <person name="Lang F.B.F."/>
            <person name="Roger A.J."/>
            <person name="Ruiz-Trillo I."/>
            <person name="Lander E."/>
            <person name="Nusbaum C."/>
        </authorList>
    </citation>
    <scope>NUCLEOTIDE SEQUENCE [LARGE SCALE GENOMIC DNA]</scope>
    <source>
        <strain evidence="9 10">DAOM BR117</strain>
    </source>
</reference>
<evidence type="ECO:0000256" key="8">
    <source>
        <dbReference type="SAM" id="Phobius"/>
    </source>
</evidence>
<protein>
    <recommendedName>
        <fullName evidence="2">chitin synthase</fullName>
        <ecNumber evidence="2">2.4.1.16</ecNumber>
    </recommendedName>
</protein>
<evidence type="ECO:0000313" key="10">
    <source>
        <dbReference type="Proteomes" id="UP000053201"/>
    </source>
</evidence>
<evidence type="ECO:0000256" key="4">
    <source>
        <dbReference type="ARBA" id="ARBA00022692"/>
    </source>
</evidence>
<dbReference type="SUPFAM" id="SSF53448">
    <property type="entry name" value="Nucleotide-diphospho-sugar transferases"/>
    <property type="match status" value="1"/>
</dbReference>
<name>A0A0L0H354_SPIPD</name>
<dbReference type="Proteomes" id="UP000053201">
    <property type="component" value="Unassembled WGS sequence"/>
</dbReference>
<evidence type="ECO:0000256" key="5">
    <source>
        <dbReference type="ARBA" id="ARBA00022989"/>
    </source>
</evidence>